<comment type="similarity">
    <text evidence="2">Belongs to the peptidase M24B family.</text>
</comment>
<keyword evidence="5" id="KW-0464">Manganese</keyword>
<dbReference type="PANTHER" id="PTHR43226">
    <property type="entry name" value="XAA-PRO AMINOPEPTIDASE 3"/>
    <property type="match status" value="1"/>
</dbReference>
<dbReference type="OrthoDB" id="10261878at2759"/>
<dbReference type="SUPFAM" id="SSF55920">
    <property type="entry name" value="Creatinase/aminopeptidase"/>
    <property type="match status" value="1"/>
</dbReference>
<evidence type="ECO:0000256" key="4">
    <source>
        <dbReference type="ARBA" id="ARBA00022801"/>
    </source>
</evidence>
<evidence type="ECO:0000256" key="1">
    <source>
        <dbReference type="ARBA" id="ARBA00001936"/>
    </source>
</evidence>
<dbReference type="AlphaFoldDB" id="A0A9W8MCX2"/>
<evidence type="ECO:0000313" key="7">
    <source>
        <dbReference type="EMBL" id="KAJ2924024.1"/>
    </source>
</evidence>
<comment type="caution">
    <text evidence="7">The sequence shown here is derived from an EMBL/GenBank/DDBJ whole genome shotgun (WGS) entry which is preliminary data.</text>
</comment>
<dbReference type="Gene3D" id="3.90.230.10">
    <property type="entry name" value="Creatinase/methionine aminopeptidase superfamily"/>
    <property type="match status" value="1"/>
</dbReference>
<dbReference type="InterPro" id="IPR029149">
    <property type="entry name" value="Creatin/AminoP/Spt16_N"/>
</dbReference>
<organism evidence="7 8">
    <name type="scientific">Candolleomyces eurysporus</name>
    <dbReference type="NCBI Taxonomy" id="2828524"/>
    <lineage>
        <taxon>Eukaryota</taxon>
        <taxon>Fungi</taxon>
        <taxon>Dikarya</taxon>
        <taxon>Basidiomycota</taxon>
        <taxon>Agaricomycotina</taxon>
        <taxon>Agaricomycetes</taxon>
        <taxon>Agaricomycetidae</taxon>
        <taxon>Agaricales</taxon>
        <taxon>Agaricineae</taxon>
        <taxon>Psathyrellaceae</taxon>
        <taxon>Candolleomyces</taxon>
    </lineage>
</organism>
<dbReference type="Pfam" id="PF05195">
    <property type="entry name" value="AMP_N"/>
    <property type="match status" value="1"/>
</dbReference>
<feature type="non-terminal residue" evidence="7">
    <location>
        <position position="427"/>
    </location>
</feature>
<dbReference type="GO" id="GO:0030145">
    <property type="term" value="F:manganese ion binding"/>
    <property type="evidence" value="ECO:0007669"/>
    <property type="project" value="InterPro"/>
</dbReference>
<dbReference type="InterPro" id="IPR052433">
    <property type="entry name" value="X-Pro_dipept-like"/>
</dbReference>
<protein>
    <recommendedName>
        <fullName evidence="6">Aminopeptidase P N-terminal domain-containing protein</fullName>
    </recommendedName>
</protein>
<dbReference type="InterPro" id="IPR000994">
    <property type="entry name" value="Pept_M24"/>
</dbReference>
<keyword evidence="4" id="KW-0378">Hydrolase</keyword>
<dbReference type="SMART" id="SM01011">
    <property type="entry name" value="AMP_N"/>
    <property type="match status" value="1"/>
</dbReference>
<accession>A0A9W8MCX2</accession>
<evidence type="ECO:0000259" key="6">
    <source>
        <dbReference type="SMART" id="SM01011"/>
    </source>
</evidence>
<gene>
    <name evidence="7" type="ORF">H1R20_g13072</name>
</gene>
<dbReference type="GO" id="GO:0070006">
    <property type="term" value="F:metalloaminopeptidase activity"/>
    <property type="evidence" value="ECO:0007669"/>
    <property type="project" value="InterPro"/>
</dbReference>
<keyword evidence="8" id="KW-1185">Reference proteome</keyword>
<dbReference type="InterPro" id="IPR036005">
    <property type="entry name" value="Creatinase/aminopeptidase-like"/>
</dbReference>
<evidence type="ECO:0000256" key="2">
    <source>
        <dbReference type="ARBA" id="ARBA00008766"/>
    </source>
</evidence>
<evidence type="ECO:0000256" key="3">
    <source>
        <dbReference type="ARBA" id="ARBA00022723"/>
    </source>
</evidence>
<dbReference type="InterPro" id="IPR007865">
    <property type="entry name" value="Aminopep_P_N"/>
</dbReference>
<feature type="domain" description="Aminopeptidase P N-terminal" evidence="6">
    <location>
        <begin position="3"/>
        <end position="150"/>
    </location>
</feature>
<sequence>MTYPARSHVIKTFEQLLKLLPANERTKPQALLAVGGVQEFRNDTDREIIFRQESNFYYLTGCAVPSSLLLAVYQAGTSLEQSPSLDLFIPKAELADIMWSVPPPSLEEAKEKYDATRIDHPASLPGVIETVLKAYPDALFHTLPKDHPHFPKLPSQYTDLVLSAEGQHGAVTDAYLLSALHHARLIKDATEIEEIRHANAISSRAHEVVMRVLGQAVQGKIKRDAAAGIERPLLPAEWLIETEGEAEAIFVASCRREGSIHQAYPPIVAASSRASTLHYCCNDKAFAWGPIKPHDHLNRQQLSDATTKDFVPQVLLIDAGCEWNNYASDITRTMPVGNGGKFAPEAKAIYELVLEMQKASFDALKPGVHWDRIQYICHSTLVRGFQRLGIFKSPNDPDSGSWNSEEAILASGHEQAICERNDTLPFS</sequence>
<comment type="cofactor">
    <cofactor evidence="1">
        <name>Mn(2+)</name>
        <dbReference type="ChEBI" id="CHEBI:29035"/>
    </cofactor>
</comment>
<dbReference type="PANTHER" id="PTHR43226:SF1">
    <property type="entry name" value="XAA-PRO DIPEPTIDASE"/>
    <property type="match status" value="1"/>
</dbReference>
<dbReference type="Pfam" id="PF00557">
    <property type="entry name" value="Peptidase_M24"/>
    <property type="match status" value="1"/>
</dbReference>
<reference evidence="7" key="1">
    <citation type="submission" date="2022-06" db="EMBL/GenBank/DDBJ databases">
        <title>Genome Sequence of Candolleomyces eurysporus.</title>
        <authorList>
            <person name="Buettner E."/>
        </authorList>
    </citation>
    <scope>NUCLEOTIDE SEQUENCE</scope>
    <source>
        <strain evidence="7">VTCC 930004</strain>
    </source>
</reference>
<dbReference type="SUPFAM" id="SSF53092">
    <property type="entry name" value="Creatinase/prolidase N-terminal domain"/>
    <property type="match status" value="1"/>
</dbReference>
<evidence type="ECO:0000313" key="8">
    <source>
        <dbReference type="Proteomes" id="UP001140091"/>
    </source>
</evidence>
<proteinExistence type="inferred from homology"/>
<keyword evidence="3" id="KW-0479">Metal-binding</keyword>
<dbReference type="EMBL" id="JANBPK010001255">
    <property type="protein sequence ID" value="KAJ2924024.1"/>
    <property type="molecule type" value="Genomic_DNA"/>
</dbReference>
<dbReference type="GO" id="GO:0006508">
    <property type="term" value="P:proteolysis"/>
    <property type="evidence" value="ECO:0007669"/>
    <property type="project" value="TreeGrafter"/>
</dbReference>
<dbReference type="Proteomes" id="UP001140091">
    <property type="component" value="Unassembled WGS sequence"/>
</dbReference>
<evidence type="ECO:0000256" key="5">
    <source>
        <dbReference type="ARBA" id="ARBA00023211"/>
    </source>
</evidence>
<name>A0A9W8MCX2_9AGAR</name>
<dbReference type="Gene3D" id="3.40.350.10">
    <property type="entry name" value="Creatinase/prolidase N-terminal domain"/>
    <property type="match status" value="1"/>
</dbReference>